<dbReference type="AlphaFoldDB" id="A0A4C1ZT07"/>
<evidence type="ECO:0000313" key="1">
    <source>
        <dbReference type="EMBL" id="GBP91120.1"/>
    </source>
</evidence>
<sequence length="188" mass="21746">MTSYECTDVQDNARNSAVMKLVTKASQWRKMRTRKRRTSSAFSDSSAKDRGGLNLRIAPFAGNSERRNFVLNLKNVLPYIRNPKPRPRNWHPFTDSPPSIESQHYSNFMDLRDMEGDEPFKCITYMHSSVKSPHLVMMHVVMRLRTYEAALAHDDARRCEVLHPVAPLQLVAHSDLRVHLVAHYTTRL</sequence>
<organism evidence="1 2">
    <name type="scientific">Eumeta variegata</name>
    <name type="common">Bagworm moth</name>
    <name type="synonym">Eumeta japonica</name>
    <dbReference type="NCBI Taxonomy" id="151549"/>
    <lineage>
        <taxon>Eukaryota</taxon>
        <taxon>Metazoa</taxon>
        <taxon>Ecdysozoa</taxon>
        <taxon>Arthropoda</taxon>
        <taxon>Hexapoda</taxon>
        <taxon>Insecta</taxon>
        <taxon>Pterygota</taxon>
        <taxon>Neoptera</taxon>
        <taxon>Endopterygota</taxon>
        <taxon>Lepidoptera</taxon>
        <taxon>Glossata</taxon>
        <taxon>Ditrysia</taxon>
        <taxon>Tineoidea</taxon>
        <taxon>Psychidae</taxon>
        <taxon>Oiketicinae</taxon>
        <taxon>Eumeta</taxon>
    </lineage>
</organism>
<reference evidence="1 2" key="1">
    <citation type="journal article" date="2019" name="Commun. Biol.">
        <title>The bagworm genome reveals a unique fibroin gene that provides high tensile strength.</title>
        <authorList>
            <person name="Kono N."/>
            <person name="Nakamura H."/>
            <person name="Ohtoshi R."/>
            <person name="Tomita M."/>
            <person name="Numata K."/>
            <person name="Arakawa K."/>
        </authorList>
    </citation>
    <scope>NUCLEOTIDE SEQUENCE [LARGE SCALE GENOMIC DNA]</scope>
</reference>
<proteinExistence type="predicted"/>
<gene>
    <name evidence="1" type="ORF">EVAR_49591_1</name>
</gene>
<protein>
    <submittedName>
        <fullName evidence="1">Uncharacterized protein</fullName>
    </submittedName>
</protein>
<accession>A0A4C1ZT07</accession>
<keyword evidence="2" id="KW-1185">Reference proteome</keyword>
<name>A0A4C1ZT07_EUMVA</name>
<evidence type="ECO:0000313" key="2">
    <source>
        <dbReference type="Proteomes" id="UP000299102"/>
    </source>
</evidence>
<dbReference type="Proteomes" id="UP000299102">
    <property type="component" value="Unassembled WGS sequence"/>
</dbReference>
<comment type="caution">
    <text evidence="1">The sequence shown here is derived from an EMBL/GenBank/DDBJ whole genome shotgun (WGS) entry which is preliminary data.</text>
</comment>
<dbReference type="EMBL" id="BGZK01002143">
    <property type="protein sequence ID" value="GBP91120.1"/>
    <property type="molecule type" value="Genomic_DNA"/>
</dbReference>